<organism evidence="6 7">
    <name type="scientific">Pseudaquabacterium inlustre</name>
    <dbReference type="NCBI Taxonomy" id="2984192"/>
    <lineage>
        <taxon>Bacteria</taxon>
        <taxon>Pseudomonadati</taxon>
        <taxon>Pseudomonadota</taxon>
        <taxon>Betaproteobacteria</taxon>
        <taxon>Burkholderiales</taxon>
        <taxon>Sphaerotilaceae</taxon>
        <taxon>Pseudaquabacterium</taxon>
    </lineage>
</organism>
<dbReference type="Pfam" id="PF25885">
    <property type="entry name" value="HH_EMRA"/>
    <property type="match status" value="2"/>
</dbReference>
<dbReference type="Gene3D" id="2.40.30.170">
    <property type="match status" value="1"/>
</dbReference>
<feature type="domain" description="Multidrug export protein EmrA/FarA alpha-helical hairpin" evidence="4">
    <location>
        <begin position="97"/>
        <end position="147"/>
    </location>
</feature>
<evidence type="ECO:0000313" key="6">
    <source>
        <dbReference type="EMBL" id="MEK8049269.1"/>
    </source>
</evidence>
<dbReference type="PANTHER" id="PTHR30386">
    <property type="entry name" value="MEMBRANE FUSION SUBUNIT OF EMRAB-TOLC MULTIDRUG EFFLUX PUMP"/>
    <property type="match status" value="1"/>
</dbReference>
<keyword evidence="3" id="KW-1133">Transmembrane helix</keyword>
<dbReference type="InterPro" id="IPR058634">
    <property type="entry name" value="AaeA-lik-b-barrel"/>
</dbReference>
<evidence type="ECO:0000256" key="1">
    <source>
        <dbReference type="ARBA" id="ARBA00004196"/>
    </source>
</evidence>
<keyword evidence="7" id="KW-1185">Reference proteome</keyword>
<evidence type="ECO:0000259" key="5">
    <source>
        <dbReference type="Pfam" id="PF25963"/>
    </source>
</evidence>
<proteinExistence type="predicted"/>
<feature type="domain" description="p-hydroxybenzoic acid efflux pump subunit AaeA-like beta-barrel" evidence="5">
    <location>
        <begin position="282"/>
        <end position="360"/>
    </location>
</feature>
<protein>
    <submittedName>
        <fullName evidence="6">HlyD family efflux transporter periplasmic adaptor subunit</fullName>
    </submittedName>
</protein>
<keyword evidence="2" id="KW-0175">Coiled coil</keyword>
<feature type="transmembrane region" description="Helical" evidence="3">
    <location>
        <begin position="24"/>
        <end position="44"/>
    </location>
</feature>
<dbReference type="Proteomes" id="UP001365405">
    <property type="component" value="Unassembled WGS sequence"/>
</dbReference>
<evidence type="ECO:0000259" key="4">
    <source>
        <dbReference type="Pfam" id="PF25885"/>
    </source>
</evidence>
<keyword evidence="3" id="KW-0812">Transmembrane</keyword>
<evidence type="ECO:0000313" key="7">
    <source>
        <dbReference type="Proteomes" id="UP001365405"/>
    </source>
</evidence>
<dbReference type="PANTHER" id="PTHR30386:SF19">
    <property type="entry name" value="MULTIDRUG EXPORT PROTEIN EMRA-RELATED"/>
    <property type="match status" value="1"/>
</dbReference>
<dbReference type="Gene3D" id="2.40.50.100">
    <property type="match status" value="1"/>
</dbReference>
<dbReference type="SUPFAM" id="SSF111369">
    <property type="entry name" value="HlyD-like secretion proteins"/>
    <property type="match status" value="2"/>
</dbReference>
<feature type="coiled-coil region" evidence="2">
    <location>
        <begin position="95"/>
        <end position="157"/>
    </location>
</feature>
<dbReference type="RefSeq" id="WP_341408939.1">
    <property type="nucleotide sequence ID" value="NZ_JBBUTH010000001.1"/>
</dbReference>
<dbReference type="EMBL" id="JBBUTH010000001">
    <property type="protein sequence ID" value="MEK8049269.1"/>
    <property type="molecule type" value="Genomic_DNA"/>
</dbReference>
<gene>
    <name evidence="6" type="ORF">AACH10_03360</name>
</gene>
<dbReference type="InterPro" id="IPR050739">
    <property type="entry name" value="MFP"/>
</dbReference>
<dbReference type="InterPro" id="IPR058633">
    <property type="entry name" value="EmrA/FarA_HH"/>
</dbReference>
<keyword evidence="3" id="KW-0472">Membrane</keyword>
<feature type="domain" description="Multidrug export protein EmrA/FarA alpha-helical hairpin" evidence="4">
    <location>
        <begin position="188"/>
        <end position="245"/>
    </location>
</feature>
<reference evidence="6 7" key="1">
    <citation type="submission" date="2024-04" db="EMBL/GenBank/DDBJ databases">
        <title>Novel species of the genus Ideonella isolated from streams.</title>
        <authorList>
            <person name="Lu H."/>
        </authorList>
    </citation>
    <scope>NUCLEOTIDE SEQUENCE [LARGE SCALE GENOMIC DNA]</scope>
    <source>
        <strain evidence="6 7">DXS22W</strain>
    </source>
</reference>
<comment type="subcellular location">
    <subcellularLocation>
        <location evidence="1">Cell envelope</location>
    </subcellularLocation>
</comment>
<dbReference type="Gene3D" id="1.10.287.470">
    <property type="entry name" value="Helix hairpin bin"/>
    <property type="match status" value="1"/>
</dbReference>
<name>A0ABU9CBM9_9BURK</name>
<evidence type="ECO:0000256" key="2">
    <source>
        <dbReference type="SAM" id="Coils"/>
    </source>
</evidence>
<sequence length="445" mass="46343">MSQDPNAPAVTPVTPVPTNPRRPALIILSSLVLLGGLGYGAWWYTTQRHYEATDNAYVQAPVVQVTPQVGGTVLAVLADDTDVVKAGQPLVKLDAADAKVALARAEAQLAQTVREVRTLYANNATLDATIQVREADVTRMKAEVTRIQSDLARAQDDVQRRRPLVATGAVSGEELKHAEAAATAGQSALASAQGALAAAQSALAAAREQAAGNRVLTDGTQVATHPNVERAAAAVREAWLAQQRTDLPAPVSGQVAKRTVQVGQRIAPGTPLMTLIPLEQVWVEANFKEVQLRNMRIGQPVTLTADLYGSKVDYHGKVAGVGAGTGAAFALLPAQNATGNWIKVVQRVPVRIELDAKELAAHPLRVGLSMEATVDVAGGDGQPLMAAGTATPRASSQTQAFDLPTAAIDTRIQKIIASNAGEAVKTAATSAPAKAKAHAAHPAKG</sequence>
<accession>A0ABU9CBM9</accession>
<dbReference type="Pfam" id="PF25963">
    <property type="entry name" value="Beta-barrel_AAEA"/>
    <property type="match status" value="1"/>
</dbReference>
<comment type="caution">
    <text evidence="6">The sequence shown here is derived from an EMBL/GenBank/DDBJ whole genome shotgun (WGS) entry which is preliminary data.</text>
</comment>
<evidence type="ECO:0000256" key="3">
    <source>
        <dbReference type="SAM" id="Phobius"/>
    </source>
</evidence>